<accession>A0A8H7R6W9</accession>
<comment type="caution">
    <text evidence="1">The sequence shown here is derived from an EMBL/GenBank/DDBJ whole genome shotgun (WGS) entry which is preliminary data.</text>
</comment>
<protein>
    <recommendedName>
        <fullName evidence="3">Transposase</fullName>
    </recommendedName>
</protein>
<keyword evidence="2" id="KW-1185">Reference proteome</keyword>
<gene>
    <name evidence="1" type="ORF">INT45_010989</name>
</gene>
<reference evidence="1 2" key="1">
    <citation type="submission" date="2020-12" db="EMBL/GenBank/DDBJ databases">
        <title>Metabolic potential, ecology and presence of endohyphal bacteria is reflected in genomic diversity of Mucoromycotina.</title>
        <authorList>
            <person name="Muszewska A."/>
            <person name="Okrasinska A."/>
            <person name="Steczkiewicz K."/>
            <person name="Drgas O."/>
            <person name="Orlowska M."/>
            <person name="Perlinska-Lenart U."/>
            <person name="Aleksandrzak-Piekarczyk T."/>
            <person name="Szatraj K."/>
            <person name="Zielenkiewicz U."/>
            <person name="Pilsyk S."/>
            <person name="Malc E."/>
            <person name="Mieczkowski P."/>
            <person name="Kruszewska J.S."/>
            <person name="Biernat P."/>
            <person name="Pawlowska J."/>
        </authorList>
    </citation>
    <scope>NUCLEOTIDE SEQUENCE [LARGE SCALE GENOMIC DNA]</scope>
    <source>
        <strain evidence="1 2">CBS 142.35</strain>
    </source>
</reference>
<organism evidence="1 2">
    <name type="scientific">Circinella minor</name>
    <dbReference type="NCBI Taxonomy" id="1195481"/>
    <lineage>
        <taxon>Eukaryota</taxon>
        <taxon>Fungi</taxon>
        <taxon>Fungi incertae sedis</taxon>
        <taxon>Mucoromycota</taxon>
        <taxon>Mucoromycotina</taxon>
        <taxon>Mucoromycetes</taxon>
        <taxon>Mucorales</taxon>
        <taxon>Lichtheimiaceae</taxon>
        <taxon>Circinella</taxon>
    </lineage>
</organism>
<sequence length="504" mass="57692">MVREPIDQGIPPEQPTVTTVADMELENEDEIISADNMLPAVEVEFENSNVNYTDQNGSMTNMDIDEDSVAAPNIEQPFLFMAVFLILFRVYFRITDKATSILIRFFNMLLVAFDHTYRFPTTPDTIKNHLNFDSLTNNLTYYAVCPKCHALYNRQSPIPSSCTAEQFPHHPLQYKRACCIQVSNPATGSPILVRAALIMVACDMPAARKTCGFTSPVSRRGCYKCDRTFIVDDDTKRVNFSGGYDVENYQWKSTNDVATHAVEWMTATTNKERVEIERNYGTRWSELHRLPYFDAVRFTIIDAMHNLLLGTPKKMFNDWIDDGDLTREDLRLMKQSAEGLVLPIDFDVISSDRIAAGLSGLKAAEWKSWVLIYSPFLLQNHLTARKFKHWMKLVDACRILLKPSMTFNEVDNAHSYLVDFCKEYETIYGSTKITPNIHAHCHIRECILDYGGVYSTWLFGFERYNGILGSIATNRKGTFERTFTKRFLEQTGASDYITTFIAPH</sequence>
<dbReference type="Proteomes" id="UP000646827">
    <property type="component" value="Unassembled WGS sequence"/>
</dbReference>
<proteinExistence type="predicted"/>
<feature type="non-terminal residue" evidence="1">
    <location>
        <position position="504"/>
    </location>
</feature>
<dbReference type="EMBL" id="JAEPRB010001303">
    <property type="protein sequence ID" value="KAG2205739.1"/>
    <property type="molecule type" value="Genomic_DNA"/>
</dbReference>
<dbReference type="AlphaFoldDB" id="A0A8H7R6W9"/>
<dbReference type="PANTHER" id="PTHR46579">
    <property type="entry name" value="F5/8 TYPE C DOMAIN-CONTAINING PROTEIN-RELATED"/>
    <property type="match status" value="1"/>
</dbReference>
<dbReference type="PANTHER" id="PTHR46579:SF2">
    <property type="entry name" value="C2H2-TYPE DOMAIN-CONTAINING PROTEIN"/>
    <property type="match status" value="1"/>
</dbReference>
<dbReference type="OrthoDB" id="3239894at2759"/>
<name>A0A8H7R6W9_9FUNG</name>
<evidence type="ECO:0000313" key="2">
    <source>
        <dbReference type="Proteomes" id="UP000646827"/>
    </source>
</evidence>
<evidence type="ECO:0008006" key="3">
    <source>
        <dbReference type="Google" id="ProtNLM"/>
    </source>
</evidence>
<evidence type="ECO:0000313" key="1">
    <source>
        <dbReference type="EMBL" id="KAG2205739.1"/>
    </source>
</evidence>